<comment type="caution">
    <text evidence="2">The sequence shown here is derived from an EMBL/GenBank/DDBJ whole genome shotgun (WGS) entry which is preliminary data.</text>
</comment>
<evidence type="ECO:0000313" key="3">
    <source>
        <dbReference type="Proteomes" id="UP000824223"/>
    </source>
</evidence>
<proteinExistence type="predicted"/>
<name>A0A9D2HAC5_9FIRM</name>
<dbReference type="EMBL" id="DXAK01000022">
    <property type="protein sequence ID" value="HJA06445.1"/>
    <property type="molecule type" value="Genomic_DNA"/>
</dbReference>
<dbReference type="Pfam" id="PF04071">
    <property type="entry name" value="zf-like"/>
    <property type="match status" value="1"/>
</dbReference>
<sequence>MKNSYCFFENRDCEYFPCHKGLKDFNCLFCYCPLYAQERCPGKYEYIEVNGRQIKSCMDCTFPHLPENYNKIIRLLGKRQ</sequence>
<evidence type="ECO:0000259" key="1">
    <source>
        <dbReference type="Pfam" id="PF04071"/>
    </source>
</evidence>
<dbReference type="Proteomes" id="UP000824223">
    <property type="component" value="Unassembled WGS sequence"/>
</dbReference>
<reference evidence="2" key="2">
    <citation type="submission" date="2021-04" db="EMBL/GenBank/DDBJ databases">
        <authorList>
            <person name="Gilroy R."/>
        </authorList>
    </citation>
    <scope>NUCLEOTIDE SEQUENCE</scope>
    <source>
        <strain evidence="2">ChiSjej2B20-11307</strain>
    </source>
</reference>
<accession>A0A9D2HAC5</accession>
<feature type="domain" description="Cysteine-rich small" evidence="1">
    <location>
        <begin position="5"/>
        <end position="74"/>
    </location>
</feature>
<dbReference type="InterPro" id="IPR007212">
    <property type="entry name" value="Zf-like"/>
</dbReference>
<protein>
    <submittedName>
        <fullName evidence="2">Cysteine-rich small domain-containing protein</fullName>
    </submittedName>
</protein>
<dbReference type="AlphaFoldDB" id="A0A9D2HAC5"/>
<reference evidence="2" key="1">
    <citation type="journal article" date="2021" name="PeerJ">
        <title>Extensive microbial diversity within the chicken gut microbiome revealed by metagenomics and culture.</title>
        <authorList>
            <person name="Gilroy R."/>
            <person name="Ravi A."/>
            <person name="Getino M."/>
            <person name="Pursley I."/>
            <person name="Horton D.L."/>
            <person name="Alikhan N.F."/>
            <person name="Baker D."/>
            <person name="Gharbi K."/>
            <person name="Hall N."/>
            <person name="Watson M."/>
            <person name="Adriaenssens E.M."/>
            <person name="Foster-Nyarko E."/>
            <person name="Jarju S."/>
            <person name="Secka A."/>
            <person name="Antonio M."/>
            <person name="Oren A."/>
            <person name="Chaudhuri R.R."/>
            <person name="La Ragione R."/>
            <person name="Hildebrand F."/>
            <person name="Pallen M.J."/>
        </authorList>
    </citation>
    <scope>NUCLEOTIDE SEQUENCE</scope>
    <source>
        <strain evidence="2">ChiSjej2B20-11307</strain>
    </source>
</reference>
<gene>
    <name evidence="2" type="ORF">H9798_04755</name>
</gene>
<organism evidence="2 3">
    <name type="scientific">Candidatus Mediterraneibacter pullicola</name>
    <dbReference type="NCBI Taxonomy" id="2838682"/>
    <lineage>
        <taxon>Bacteria</taxon>
        <taxon>Bacillati</taxon>
        <taxon>Bacillota</taxon>
        <taxon>Clostridia</taxon>
        <taxon>Lachnospirales</taxon>
        <taxon>Lachnospiraceae</taxon>
        <taxon>Mediterraneibacter</taxon>
    </lineage>
</organism>
<evidence type="ECO:0000313" key="2">
    <source>
        <dbReference type="EMBL" id="HJA06445.1"/>
    </source>
</evidence>